<organism evidence="1 2">
    <name type="scientific">Tropilaelaps mercedesae</name>
    <dbReference type="NCBI Taxonomy" id="418985"/>
    <lineage>
        <taxon>Eukaryota</taxon>
        <taxon>Metazoa</taxon>
        <taxon>Ecdysozoa</taxon>
        <taxon>Arthropoda</taxon>
        <taxon>Chelicerata</taxon>
        <taxon>Arachnida</taxon>
        <taxon>Acari</taxon>
        <taxon>Parasitiformes</taxon>
        <taxon>Mesostigmata</taxon>
        <taxon>Gamasina</taxon>
        <taxon>Dermanyssoidea</taxon>
        <taxon>Laelapidae</taxon>
        <taxon>Tropilaelaps</taxon>
    </lineage>
</organism>
<name>A0A1V9X4R2_9ACAR</name>
<dbReference type="EMBL" id="MNPL01024933">
    <property type="protein sequence ID" value="OQR68388.1"/>
    <property type="molecule type" value="Genomic_DNA"/>
</dbReference>
<protein>
    <submittedName>
        <fullName evidence="1">Uncharacterized protein</fullName>
    </submittedName>
</protein>
<comment type="caution">
    <text evidence="1">The sequence shown here is derived from an EMBL/GenBank/DDBJ whole genome shotgun (WGS) entry which is preliminary data.</text>
</comment>
<evidence type="ECO:0000313" key="2">
    <source>
        <dbReference type="Proteomes" id="UP000192247"/>
    </source>
</evidence>
<sequence length="21" mass="2450">MTQERNDDIGKLMLASALRRM</sequence>
<dbReference type="Proteomes" id="UP000192247">
    <property type="component" value="Unassembled WGS sequence"/>
</dbReference>
<dbReference type="InParanoid" id="A0A1V9X4R2"/>
<proteinExistence type="predicted"/>
<gene>
    <name evidence="1" type="ORF">BIW11_04573</name>
</gene>
<accession>A0A1V9X4R2</accession>
<dbReference type="AlphaFoldDB" id="A0A1V9X4R2"/>
<reference evidence="1 2" key="1">
    <citation type="journal article" date="2017" name="Gigascience">
        <title>Draft genome of the honey bee ectoparasitic mite, Tropilaelaps mercedesae, is shaped by the parasitic life history.</title>
        <authorList>
            <person name="Dong X."/>
            <person name="Armstrong S.D."/>
            <person name="Xia D."/>
            <person name="Makepeace B.L."/>
            <person name="Darby A.C."/>
            <person name="Kadowaki T."/>
        </authorList>
    </citation>
    <scope>NUCLEOTIDE SEQUENCE [LARGE SCALE GENOMIC DNA]</scope>
    <source>
        <strain evidence="1">Wuxi-XJTLU</strain>
    </source>
</reference>
<evidence type="ECO:0000313" key="1">
    <source>
        <dbReference type="EMBL" id="OQR68388.1"/>
    </source>
</evidence>
<keyword evidence="2" id="KW-1185">Reference proteome</keyword>